<keyword evidence="1" id="KW-0472">Membrane</keyword>
<keyword evidence="1" id="KW-1133">Transmembrane helix</keyword>
<dbReference type="InterPro" id="IPR011990">
    <property type="entry name" value="TPR-like_helical_dom_sf"/>
</dbReference>
<organism evidence="2 3">
    <name type="scientific">Splendidivirga corallicola</name>
    <dbReference type="NCBI Taxonomy" id="3051826"/>
    <lineage>
        <taxon>Bacteria</taxon>
        <taxon>Pseudomonadati</taxon>
        <taxon>Bacteroidota</taxon>
        <taxon>Cytophagia</taxon>
        <taxon>Cytophagales</taxon>
        <taxon>Splendidivirgaceae</taxon>
        <taxon>Splendidivirga</taxon>
    </lineage>
</organism>
<comment type="caution">
    <text evidence="2">The sequence shown here is derived from an EMBL/GenBank/DDBJ whole genome shotgun (WGS) entry which is preliminary data.</text>
</comment>
<name>A0ABT8KM99_9BACT</name>
<keyword evidence="3" id="KW-1185">Reference proteome</keyword>
<evidence type="ECO:0000313" key="3">
    <source>
        <dbReference type="Proteomes" id="UP001172082"/>
    </source>
</evidence>
<reference evidence="2" key="1">
    <citation type="submission" date="2023-06" db="EMBL/GenBank/DDBJ databases">
        <title>Genomic of Parafulvivirga corallium.</title>
        <authorList>
            <person name="Wang G."/>
        </authorList>
    </citation>
    <scope>NUCLEOTIDE SEQUENCE</scope>
    <source>
        <strain evidence="2">BMA10</strain>
    </source>
</reference>
<dbReference type="EMBL" id="JAUJEA010000003">
    <property type="protein sequence ID" value="MDN5201831.1"/>
    <property type="molecule type" value="Genomic_DNA"/>
</dbReference>
<evidence type="ECO:0000313" key="2">
    <source>
        <dbReference type="EMBL" id="MDN5201831.1"/>
    </source>
</evidence>
<keyword evidence="1" id="KW-0812">Transmembrane</keyword>
<gene>
    <name evidence="2" type="ORF">QQ008_10670</name>
</gene>
<protein>
    <recommendedName>
        <fullName evidence="4">Tetratricopeptide repeat protein</fullName>
    </recommendedName>
</protein>
<evidence type="ECO:0000256" key="1">
    <source>
        <dbReference type="SAM" id="Phobius"/>
    </source>
</evidence>
<feature type="transmembrane region" description="Helical" evidence="1">
    <location>
        <begin position="79"/>
        <end position="100"/>
    </location>
</feature>
<dbReference type="SUPFAM" id="SSF48452">
    <property type="entry name" value="TPR-like"/>
    <property type="match status" value="1"/>
</dbReference>
<accession>A0ABT8KM99</accession>
<dbReference type="Proteomes" id="UP001172082">
    <property type="component" value="Unassembled WGS sequence"/>
</dbReference>
<dbReference type="Gene3D" id="1.25.40.10">
    <property type="entry name" value="Tetratricopeptide repeat domain"/>
    <property type="match status" value="1"/>
</dbReference>
<dbReference type="RefSeq" id="WP_346751857.1">
    <property type="nucleotide sequence ID" value="NZ_JAUJEA010000003.1"/>
</dbReference>
<sequence>MSEELENIEKYLSGTLNEEERKAFESRLESDTDFAKSVEALRLAMEGIHNFGLRQELKEIGAEMNEELLSFKRKNPKRVWLFIGGVAATLTILIAVLHYLSQTSSTTQLFQSYFQPYPNLITTRSSDQSDIKEAFQNYSHQNFKEALKGFESAVLERNRNDTLLFYAGVSALADGTHEKAIDYLSALSEIKSEFNQQGNWYLALAYVLGDDIEEARQILNRIRPDEYEYRASRELLELLD</sequence>
<proteinExistence type="predicted"/>
<evidence type="ECO:0008006" key="4">
    <source>
        <dbReference type="Google" id="ProtNLM"/>
    </source>
</evidence>